<evidence type="ECO:0000256" key="10">
    <source>
        <dbReference type="PIRSR" id="PIRSR600821-50"/>
    </source>
</evidence>
<dbReference type="GO" id="GO:0030170">
    <property type="term" value="F:pyridoxal phosphate binding"/>
    <property type="evidence" value="ECO:0007669"/>
    <property type="project" value="UniProtKB-UniRule"/>
</dbReference>
<proteinExistence type="inferred from homology"/>
<comment type="pathway">
    <text evidence="8 9">Amino-acid biosynthesis; D-alanine biosynthesis; D-alanine from L-alanine: step 1/1.</text>
</comment>
<dbReference type="SUPFAM" id="SSF51419">
    <property type="entry name" value="PLP-binding barrel"/>
    <property type="match status" value="1"/>
</dbReference>
<dbReference type="SUPFAM" id="SSF50621">
    <property type="entry name" value="Alanine racemase C-terminal domain-like"/>
    <property type="match status" value="1"/>
</dbReference>
<dbReference type="InterPro" id="IPR020622">
    <property type="entry name" value="Ala_racemase_pyridoxalP-BS"/>
</dbReference>
<evidence type="ECO:0000256" key="2">
    <source>
        <dbReference type="ARBA" id="ARBA00001933"/>
    </source>
</evidence>
<evidence type="ECO:0000256" key="7">
    <source>
        <dbReference type="ARBA" id="ARBA00023235"/>
    </source>
</evidence>
<dbReference type="PANTHER" id="PTHR30511:SF4">
    <property type="entry name" value="ALANINE RACEMASE, BIOSYNTHETIC"/>
    <property type="match status" value="1"/>
</dbReference>
<evidence type="ECO:0000313" key="13">
    <source>
        <dbReference type="EMBL" id="KJV24897.1"/>
    </source>
</evidence>
<dbReference type="UniPathway" id="UPA00042">
    <property type="reaction ID" value="UER00497"/>
</dbReference>
<dbReference type="Pfam" id="PF01168">
    <property type="entry name" value="Ala_racemase_N"/>
    <property type="match status" value="1"/>
</dbReference>
<reference evidence="13 14" key="1">
    <citation type="submission" date="2015-03" db="EMBL/GenBank/DDBJ databases">
        <title>Draft genome sequence of Luteibacter yeojuensis strain SU11.</title>
        <authorList>
            <person name="Sulaiman J."/>
            <person name="Priya K."/>
            <person name="Chan K.-G."/>
        </authorList>
    </citation>
    <scope>NUCLEOTIDE SEQUENCE [LARGE SCALE GENOMIC DNA]</scope>
    <source>
        <strain evidence="13 14">SU11</strain>
    </source>
</reference>
<organism evidence="13 14">
    <name type="scientific">Luteibacter yeojuensis</name>
    <dbReference type="NCBI Taxonomy" id="345309"/>
    <lineage>
        <taxon>Bacteria</taxon>
        <taxon>Pseudomonadati</taxon>
        <taxon>Pseudomonadota</taxon>
        <taxon>Gammaproteobacteria</taxon>
        <taxon>Lysobacterales</taxon>
        <taxon>Rhodanobacteraceae</taxon>
        <taxon>Luteibacter</taxon>
    </lineage>
</organism>
<dbReference type="PANTHER" id="PTHR30511">
    <property type="entry name" value="ALANINE RACEMASE"/>
    <property type="match status" value="1"/>
</dbReference>
<dbReference type="Gene3D" id="3.20.20.10">
    <property type="entry name" value="Alanine racemase"/>
    <property type="match status" value="1"/>
</dbReference>
<keyword evidence="6 9" id="KW-0663">Pyridoxal phosphate</keyword>
<dbReference type="PRINTS" id="PR00992">
    <property type="entry name" value="ALARACEMASE"/>
</dbReference>
<dbReference type="Gene3D" id="2.40.37.10">
    <property type="entry name" value="Lyase, Ornithine Decarboxylase, Chain A, domain 1"/>
    <property type="match status" value="1"/>
</dbReference>
<dbReference type="InterPro" id="IPR011079">
    <property type="entry name" value="Ala_racemase_C"/>
</dbReference>
<comment type="similarity">
    <text evidence="4 9">Belongs to the alanine racemase family.</text>
</comment>
<name>A0A0F3K1L6_9GAMM</name>
<keyword evidence="7 9" id="KW-0413">Isomerase</keyword>
<evidence type="ECO:0000313" key="14">
    <source>
        <dbReference type="Proteomes" id="UP000033651"/>
    </source>
</evidence>
<evidence type="ECO:0000256" key="5">
    <source>
        <dbReference type="ARBA" id="ARBA00013089"/>
    </source>
</evidence>
<dbReference type="GO" id="GO:0030632">
    <property type="term" value="P:D-alanine biosynthetic process"/>
    <property type="evidence" value="ECO:0007669"/>
    <property type="project" value="UniProtKB-UniRule"/>
</dbReference>
<feature type="binding site" evidence="9 11">
    <location>
        <position position="305"/>
    </location>
    <ligand>
        <name>substrate</name>
    </ligand>
</feature>
<evidence type="ECO:0000256" key="11">
    <source>
        <dbReference type="PIRSR" id="PIRSR600821-52"/>
    </source>
</evidence>
<evidence type="ECO:0000256" key="1">
    <source>
        <dbReference type="ARBA" id="ARBA00000316"/>
    </source>
</evidence>
<dbReference type="InterPro" id="IPR001608">
    <property type="entry name" value="Ala_racemase_N"/>
</dbReference>
<dbReference type="EC" id="5.1.1.1" evidence="5 9"/>
<dbReference type="EMBL" id="JZRB01000087">
    <property type="protein sequence ID" value="KJV24897.1"/>
    <property type="molecule type" value="Genomic_DNA"/>
</dbReference>
<keyword evidence="14" id="KW-1185">Reference proteome</keyword>
<dbReference type="OrthoDB" id="9813814at2"/>
<dbReference type="AlphaFoldDB" id="A0A0F3K1L6"/>
<comment type="pathway">
    <text evidence="3">Cell wall biogenesis; peptidoglycan biosynthesis.</text>
</comment>
<feature type="active site" description="Proton acceptor; specific for L-alanine" evidence="9">
    <location>
        <position position="257"/>
    </location>
</feature>
<feature type="binding site" evidence="9 11">
    <location>
        <position position="132"/>
    </location>
    <ligand>
        <name>substrate</name>
    </ligand>
</feature>
<evidence type="ECO:0000256" key="9">
    <source>
        <dbReference type="HAMAP-Rule" id="MF_01201"/>
    </source>
</evidence>
<dbReference type="FunFam" id="3.20.20.10:FF:000002">
    <property type="entry name" value="Alanine racemase"/>
    <property type="match status" value="1"/>
</dbReference>
<sequence>MSRTTVATIHLGALRHNLGRVRALAGAARVMAVVKADAYGHGLERVARALDGEAEAFAVAAIADGLRLRAAGHRQRIVVLSGPDTPADITEMQRLKLEALIHHDAQLPWLAKADPARGALTVWIKVDTGMHRLGFAPGRAREVHALLKAMPAIAPEVGLMTHFASSEEFEGHDTVAQIQRFRDATAGLDGPRALSNSAAVLGWPDARGDWVRTGGLLYGLSVVEGRSGADFGFRPAMTLATRLVAINHLAKGERVGYNGTYTCPEDMAVGVAAIGYGDGYPRSAAQGTPVLVNGKRAPLVGRVSMDLITLDLRAVPEARVGDRVTLWGEGLPVETVATAAGTISYDLTCGMTRRVLFVEDEG</sequence>
<dbReference type="SMART" id="SM01005">
    <property type="entry name" value="Ala_racemase_C"/>
    <property type="match status" value="1"/>
</dbReference>
<gene>
    <name evidence="13" type="ORF">VI08_20130</name>
</gene>
<evidence type="ECO:0000256" key="8">
    <source>
        <dbReference type="ARBA" id="ARBA00037912"/>
    </source>
</evidence>
<dbReference type="GO" id="GO:0005829">
    <property type="term" value="C:cytosol"/>
    <property type="evidence" value="ECO:0007669"/>
    <property type="project" value="TreeGrafter"/>
</dbReference>
<dbReference type="InterPro" id="IPR000821">
    <property type="entry name" value="Ala_racemase"/>
</dbReference>
<evidence type="ECO:0000259" key="12">
    <source>
        <dbReference type="SMART" id="SM01005"/>
    </source>
</evidence>
<evidence type="ECO:0000256" key="4">
    <source>
        <dbReference type="ARBA" id="ARBA00007880"/>
    </source>
</evidence>
<feature type="modified residue" description="N6-(pyridoxal phosphate)lysine" evidence="9 10">
    <location>
        <position position="35"/>
    </location>
</feature>
<evidence type="ECO:0000256" key="6">
    <source>
        <dbReference type="ARBA" id="ARBA00022898"/>
    </source>
</evidence>
<dbReference type="GO" id="GO:0008784">
    <property type="term" value="F:alanine racemase activity"/>
    <property type="evidence" value="ECO:0007669"/>
    <property type="project" value="UniProtKB-UniRule"/>
</dbReference>
<dbReference type="PATRIC" id="fig|345309.4.peg.4120"/>
<comment type="cofactor">
    <cofactor evidence="2 9 10">
        <name>pyridoxal 5'-phosphate</name>
        <dbReference type="ChEBI" id="CHEBI:597326"/>
    </cofactor>
</comment>
<comment type="function">
    <text evidence="9">Catalyzes the interconversion of L-alanine and D-alanine. May also act on other amino acids.</text>
</comment>
<dbReference type="Pfam" id="PF00842">
    <property type="entry name" value="Ala_racemase_C"/>
    <property type="match status" value="1"/>
</dbReference>
<comment type="caution">
    <text evidence="13">The sequence shown here is derived from an EMBL/GenBank/DDBJ whole genome shotgun (WGS) entry which is preliminary data.</text>
</comment>
<dbReference type="NCBIfam" id="TIGR00492">
    <property type="entry name" value="alr"/>
    <property type="match status" value="1"/>
</dbReference>
<feature type="domain" description="Alanine racemase C-terminal" evidence="12">
    <location>
        <begin position="236"/>
        <end position="360"/>
    </location>
</feature>
<evidence type="ECO:0000256" key="3">
    <source>
        <dbReference type="ARBA" id="ARBA00004752"/>
    </source>
</evidence>
<protein>
    <recommendedName>
        <fullName evidence="5 9">Alanine racemase</fullName>
        <ecNumber evidence="5 9">5.1.1.1</ecNumber>
    </recommendedName>
</protein>
<dbReference type="PROSITE" id="PS00395">
    <property type="entry name" value="ALANINE_RACEMASE"/>
    <property type="match status" value="1"/>
</dbReference>
<comment type="catalytic activity">
    <reaction evidence="1 9">
        <text>L-alanine = D-alanine</text>
        <dbReference type="Rhea" id="RHEA:20249"/>
        <dbReference type="ChEBI" id="CHEBI:57416"/>
        <dbReference type="ChEBI" id="CHEBI:57972"/>
        <dbReference type="EC" id="5.1.1.1"/>
    </reaction>
</comment>
<accession>A0A0F3K1L6</accession>
<dbReference type="InterPro" id="IPR029066">
    <property type="entry name" value="PLP-binding_barrel"/>
</dbReference>
<dbReference type="Proteomes" id="UP000033651">
    <property type="component" value="Unassembled WGS sequence"/>
</dbReference>
<dbReference type="InterPro" id="IPR009006">
    <property type="entry name" value="Ala_racemase/Decarboxylase_C"/>
</dbReference>
<dbReference type="HAMAP" id="MF_01201">
    <property type="entry name" value="Ala_racemase"/>
    <property type="match status" value="1"/>
</dbReference>
<feature type="active site" description="Proton acceptor; specific for D-alanine" evidence="9">
    <location>
        <position position="35"/>
    </location>
</feature>
<dbReference type="RefSeq" id="WP_045831432.1">
    <property type="nucleotide sequence ID" value="NZ_JZRB01000087.1"/>
</dbReference>